<feature type="compositionally biased region" description="Polar residues" evidence="3">
    <location>
        <begin position="96"/>
        <end position="106"/>
    </location>
</feature>
<feature type="domain" description="Zn(2)-C6 fungal-type" evidence="4">
    <location>
        <begin position="22"/>
        <end position="69"/>
    </location>
</feature>
<dbReference type="SUPFAM" id="SSF57701">
    <property type="entry name" value="Zn2/Cys6 DNA-binding domain"/>
    <property type="match status" value="1"/>
</dbReference>
<feature type="compositionally biased region" description="Polar residues" evidence="3">
    <location>
        <begin position="124"/>
        <end position="133"/>
    </location>
</feature>
<proteinExistence type="predicted"/>
<reference evidence="6" key="2">
    <citation type="submission" date="2013-12" db="EMBL/GenBank/DDBJ databases">
        <title>Evolution of pathogenesis and genome organization in the Tremellales.</title>
        <authorList>
            <person name="Cuomo C."/>
            <person name="Litvintseva A."/>
            <person name="Heitman J."/>
            <person name="Chen Y."/>
            <person name="Sun S."/>
            <person name="Springer D."/>
            <person name="Dromer F."/>
            <person name="Young S."/>
            <person name="Zeng Q."/>
            <person name="Chapman S."/>
            <person name="Gujja S."/>
            <person name="Saif S."/>
            <person name="Birren B."/>
        </authorList>
    </citation>
    <scope>NUCLEOTIDE SEQUENCE [LARGE SCALE GENOMIC DNA]</scope>
    <source>
        <strain evidence="6">CBS 10435</strain>
    </source>
</reference>
<dbReference type="GO" id="GO:0000981">
    <property type="term" value="F:DNA-binding transcription factor activity, RNA polymerase II-specific"/>
    <property type="evidence" value="ECO:0007669"/>
    <property type="project" value="InterPro"/>
</dbReference>
<feature type="compositionally biased region" description="Basic residues" evidence="3">
    <location>
        <begin position="10"/>
        <end position="27"/>
    </location>
</feature>
<dbReference type="AlphaFoldDB" id="A0A1B9ITU8"/>
<dbReference type="EMBL" id="KI669461">
    <property type="protein sequence ID" value="OCF58969.1"/>
    <property type="molecule type" value="Genomic_DNA"/>
</dbReference>
<reference evidence="5 6" key="1">
    <citation type="submission" date="2013-07" db="EMBL/GenBank/DDBJ databases">
        <title>The Genome Sequence of Kwoniella mangroviensis CBS10435.</title>
        <authorList>
            <consortium name="The Broad Institute Genome Sequencing Platform"/>
            <person name="Cuomo C."/>
            <person name="Litvintseva A."/>
            <person name="Chen Y."/>
            <person name="Heitman J."/>
            <person name="Sun S."/>
            <person name="Springer D."/>
            <person name="Dromer F."/>
            <person name="Young S.K."/>
            <person name="Zeng Q."/>
            <person name="Gargeya S."/>
            <person name="Fitzgerald M."/>
            <person name="Abouelleil A."/>
            <person name="Alvarado L."/>
            <person name="Berlin A.M."/>
            <person name="Chapman S.B."/>
            <person name="Dewar J."/>
            <person name="Goldberg J."/>
            <person name="Griggs A."/>
            <person name="Gujja S."/>
            <person name="Hansen M."/>
            <person name="Howarth C."/>
            <person name="Imamovic A."/>
            <person name="Larimer J."/>
            <person name="McCowan C."/>
            <person name="Murphy C."/>
            <person name="Pearson M."/>
            <person name="Priest M."/>
            <person name="Roberts A."/>
            <person name="Saif S."/>
            <person name="Shea T."/>
            <person name="Sykes S."/>
            <person name="Wortman J."/>
            <person name="Nusbaum C."/>
            <person name="Birren B."/>
        </authorList>
    </citation>
    <scope>NUCLEOTIDE SEQUENCE [LARGE SCALE GENOMIC DNA]</scope>
    <source>
        <strain evidence="5 6">CBS 10435</strain>
    </source>
</reference>
<feature type="compositionally biased region" description="Polar residues" evidence="3">
    <location>
        <begin position="362"/>
        <end position="380"/>
    </location>
</feature>
<feature type="region of interest" description="Disordered" evidence="3">
    <location>
        <begin position="1"/>
        <end position="27"/>
    </location>
</feature>
<dbReference type="GO" id="GO:0000976">
    <property type="term" value="F:transcription cis-regulatory region binding"/>
    <property type="evidence" value="ECO:0007669"/>
    <property type="project" value="TreeGrafter"/>
</dbReference>
<evidence type="ECO:0000256" key="2">
    <source>
        <dbReference type="ARBA" id="ARBA00023242"/>
    </source>
</evidence>
<evidence type="ECO:0000256" key="1">
    <source>
        <dbReference type="ARBA" id="ARBA00004123"/>
    </source>
</evidence>
<feature type="region of interest" description="Disordered" evidence="3">
    <location>
        <begin position="70"/>
        <end position="145"/>
    </location>
</feature>
<organism evidence="5 6">
    <name type="scientific">Kwoniella mangroviensis CBS 10435</name>
    <dbReference type="NCBI Taxonomy" id="1331196"/>
    <lineage>
        <taxon>Eukaryota</taxon>
        <taxon>Fungi</taxon>
        <taxon>Dikarya</taxon>
        <taxon>Basidiomycota</taxon>
        <taxon>Agaricomycotina</taxon>
        <taxon>Tremellomycetes</taxon>
        <taxon>Tremellales</taxon>
        <taxon>Cryptococcaceae</taxon>
        <taxon>Kwoniella</taxon>
    </lineage>
</organism>
<evidence type="ECO:0000259" key="4">
    <source>
        <dbReference type="SMART" id="SM00066"/>
    </source>
</evidence>
<comment type="subcellular location">
    <subcellularLocation>
        <location evidence="1">Nucleus</location>
    </subcellularLocation>
</comment>
<evidence type="ECO:0000256" key="3">
    <source>
        <dbReference type="SAM" id="MobiDB-lite"/>
    </source>
</evidence>
<dbReference type="STRING" id="1331196.A0A1B9ITU8"/>
<dbReference type="Proteomes" id="UP000092583">
    <property type="component" value="Unassembled WGS sequence"/>
</dbReference>
<evidence type="ECO:0000313" key="6">
    <source>
        <dbReference type="Proteomes" id="UP000092583"/>
    </source>
</evidence>
<dbReference type="PANTHER" id="PTHR37534">
    <property type="entry name" value="TRANSCRIPTIONAL ACTIVATOR PROTEIN UGA3"/>
    <property type="match status" value="1"/>
</dbReference>
<dbReference type="InterPro" id="IPR001138">
    <property type="entry name" value="Zn2Cys6_DnaBD"/>
</dbReference>
<keyword evidence="6" id="KW-1185">Reference proteome</keyword>
<evidence type="ECO:0000313" key="5">
    <source>
        <dbReference type="EMBL" id="OCF58969.1"/>
    </source>
</evidence>
<dbReference type="GO" id="GO:0005634">
    <property type="term" value="C:nucleus"/>
    <property type="evidence" value="ECO:0007669"/>
    <property type="project" value="UniProtKB-SubCell"/>
</dbReference>
<dbReference type="OrthoDB" id="5419315at2759"/>
<dbReference type="PANTHER" id="PTHR37534:SF7">
    <property type="entry name" value="TRANSCRIPTIONAL ACTIVATOR PROTEIN UGA3"/>
    <property type="match status" value="1"/>
</dbReference>
<keyword evidence="2" id="KW-0539">Nucleus</keyword>
<dbReference type="InterPro" id="IPR021858">
    <property type="entry name" value="Fun_TF"/>
</dbReference>
<dbReference type="Pfam" id="PF11951">
    <property type="entry name" value="Fungal_trans_2"/>
    <property type="match status" value="1"/>
</dbReference>
<sequence length="726" mass="80419">MSNSPAKESRTKKVRRRAGPFKRSRTGCGTCKRRGKKCDEEWSDEGFCQRCIVGEFECTGRSELVNKKAQSIENEASSRRDSSVRRSSSASDAIESLTNHQFSQVRTAPAPDLTPPTVQPILNYDTSNASNASIAGPSHHLSQTQPQPIVDNSNVLGNSGLWTTPHTTQNNNLFMDSMNFFLSSSNTQPLYNWPGQFATQPSAFLTTNIDGSLAIDSQPFLWNNQTTNDFLNDFTAPFTTSVNNDSCKQAVNHHYQLNANSRVLFLNTEKPTRQGVSLAEIYARVVESWLVGIPSTTRDYARARILALNDNNSVMRNVRFAVSAAYIFLFAGCQERADNPNDPQPKLVELAYKGAGLVDGKSTSVSQSGAEGSEVISPSSKDGEKEGPNSALKKIRIYVDHVSTPFAADMESLKWTEDAVRELKEIQVTDKAQLSDLLWGVIDLQLVEFIRGGAAPSYNMLALGDRLVRQAMGSVRPQVVLSSLRASDSFSLRLYALSDISRCIVHRGKKTIFNFWSDINDNQSEPATHSDDEEPWATYLGLPDSIVILLAEVVNLCAELSSSSPSSIKQQADELETALKSWQSQTFSTLNSVDSTALISRTIAGELWRLSALVLLYESVHRVGGLHPVLRRAQSEILSLLDSIVRLPNGDLWGFIGLPAFLAACLSISDNDRQRSMQHLVRPGPERMWLDNIALVEKVWEETDQTGKLPDWYDKMMREGMSVAFF</sequence>
<dbReference type="SMART" id="SM00066">
    <property type="entry name" value="GAL4"/>
    <property type="match status" value="1"/>
</dbReference>
<dbReference type="GO" id="GO:0045944">
    <property type="term" value="P:positive regulation of transcription by RNA polymerase II"/>
    <property type="evidence" value="ECO:0007669"/>
    <property type="project" value="TreeGrafter"/>
</dbReference>
<protein>
    <recommendedName>
        <fullName evidence="4">Zn(2)-C6 fungal-type domain-containing protein</fullName>
    </recommendedName>
</protein>
<name>A0A1B9ITU8_9TREE</name>
<gene>
    <name evidence="5" type="ORF">L486_03466</name>
</gene>
<dbReference type="CDD" id="cd00067">
    <property type="entry name" value="GAL4"/>
    <property type="match status" value="1"/>
</dbReference>
<dbReference type="InterPro" id="IPR036864">
    <property type="entry name" value="Zn2-C6_fun-type_DNA-bd_sf"/>
</dbReference>
<accession>A0A1B9ITU8</accession>
<feature type="region of interest" description="Disordered" evidence="3">
    <location>
        <begin position="362"/>
        <end position="388"/>
    </location>
</feature>
<dbReference type="GO" id="GO:0008270">
    <property type="term" value="F:zinc ion binding"/>
    <property type="evidence" value="ECO:0007669"/>
    <property type="project" value="InterPro"/>
</dbReference>